<organism evidence="1 2">
    <name type="scientific">Giardia intestinalis</name>
    <name type="common">Giardia lamblia</name>
    <dbReference type="NCBI Taxonomy" id="5741"/>
    <lineage>
        <taxon>Eukaryota</taxon>
        <taxon>Metamonada</taxon>
        <taxon>Diplomonadida</taxon>
        <taxon>Hexamitidae</taxon>
        <taxon>Giardiinae</taxon>
        <taxon>Giardia</taxon>
    </lineage>
</organism>
<dbReference type="AlphaFoldDB" id="V6TY57"/>
<sequence length="713" mass="80588">VFIELVMDSEHATRRRLSECLGTHIHLSPIATLVFSSSSLINSMVAGFFTEWDGKDPAVLNEATGKLLGTLTTNQEPLFISTSGDELGFLLSKAALVMVKERDFYVAYALISAIRRSLQCIEQESNEALTHRGRIAYYRVIEAFLSAFCYLEMDEYAITPYPLRHLTQLHCLLASIHFADYLADRSIHLHELVQLLYVQLYLAVMFGHLDMLHECYIVTLYSYWLVVDLLVQLDLLSISTSHQSDTDNTKCKGIQIKCLHLRIGEDRSVFDSEAVTTMTALLDDIEETLQEQSHAEDEYSRKTVLLNQARKDFVERIRKLLDNYTPDCVTSAISMLDCSPKTKQLYNVYGKYGVIIAQLYIGITLLRNLVESSFGISTQLVNVALIDKPSSKMCDEAFNLTMFLLQASEEIPLHIGAACSLRPHQFLEQQITKPKTETIRAHLSTLNQCSKGLSKDLQAPPLLNASMIKSICAIMCSCLILLLAPTDTESTTIHLGSVADSLSMLSTHCTDDLLIIYTSLEILNAFVVSNCSLLLLHDISETIGTSDDFQSSTRNDIAILPMKRIASSLPNNKDAYLNKICEQVPKKSFCDDIDGWIEAIVDIIYTIPRQSISLTSEIVSVLQQLCRRESLTILRLLCANDDKRLQIIKYLRYLWFLAQSYRDKVLCMHHRLQGYSYAAHTLPLISNSFLQRAKSFFPLQNVLLDMYVISLEW</sequence>
<comment type="caution">
    <text evidence="1">The sequence shown here is derived from an EMBL/GenBank/DDBJ whole genome shotgun (WGS) entry which is preliminary data.</text>
</comment>
<reference evidence="1 2" key="2">
    <citation type="journal article" date="2013" name="Genome Biol. Evol.">
        <title>Genome sequencing of Giardia lamblia genotypes A2 and B isolates (DH and GS) and comparative analysis with the genomes of genotypes A1 and E (WB and Pig).</title>
        <authorList>
            <person name="Adam R.D."/>
            <person name="Dahlstrom E.W."/>
            <person name="Martens C.A."/>
            <person name="Bruno D.P."/>
            <person name="Barbian K.D."/>
            <person name="Ricklefs S.M."/>
            <person name="Hernandez M.M."/>
            <person name="Narla N.P."/>
            <person name="Patel R.B."/>
            <person name="Porcella S.F."/>
            <person name="Nash T.E."/>
        </authorList>
    </citation>
    <scope>NUCLEOTIDE SEQUENCE [LARGE SCALE GENOMIC DNA]</scope>
    <source>
        <strain evidence="1 2">GS</strain>
    </source>
</reference>
<name>V6TY57_GIAIN</name>
<dbReference type="OrthoDB" id="10256284at2759"/>
<accession>V6TY57</accession>
<gene>
    <name evidence="1" type="ORF">GSB_152976</name>
</gene>
<evidence type="ECO:0000313" key="2">
    <source>
        <dbReference type="Proteomes" id="UP000018040"/>
    </source>
</evidence>
<proteinExistence type="predicted"/>
<evidence type="ECO:0000313" key="1">
    <source>
        <dbReference type="EMBL" id="ESU43297.1"/>
    </source>
</evidence>
<dbReference type="Proteomes" id="UP000018040">
    <property type="component" value="Unassembled WGS sequence"/>
</dbReference>
<dbReference type="VEuPathDB" id="GiardiaDB:QR46_0789"/>
<dbReference type="VEuPathDB" id="GiardiaDB:GL50803_0031340"/>
<reference evidence="2" key="1">
    <citation type="submission" date="2012-02" db="EMBL/GenBank/DDBJ databases">
        <title>Genome sequencing of Giardia lamblia Genotypes A2 and B isolates (DH and GS) and comparative analysis with the genomes of Genotypes A1 and E (WB and Pig).</title>
        <authorList>
            <person name="Adam R."/>
            <person name="Dahlstrom E."/>
            <person name="Martens C."/>
            <person name="Bruno D."/>
            <person name="Barbian K."/>
            <person name="Porcella S.F."/>
            <person name="Nash T."/>
        </authorList>
    </citation>
    <scope>NUCLEOTIDE SEQUENCE</scope>
    <source>
        <strain evidence="2">GS</strain>
    </source>
</reference>
<dbReference type="EMBL" id="AHHH01000053">
    <property type="protein sequence ID" value="ESU43297.1"/>
    <property type="molecule type" value="Genomic_DNA"/>
</dbReference>
<feature type="non-terminal residue" evidence="1">
    <location>
        <position position="1"/>
    </location>
</feature>
<dbReference type="VEuPathDB" id="GiardiaDB:GL50581_1722"/>
<dbReference type="VEuPathDB" id="GiardiaDB:DHA2_151840"/>
<protein>
    <submittedName>
        <fullName evidence="1">Uncharacterized protein</fullName>
    </submittedName>
</protein>